<keyword evidence="3" id="KW-1185">Reference proteome</keyword>
<dbReference type="Proteomes" id="UP000198964">
    <property type="component" value="Unassembled WGS sequence"/>
</dbReference>
<feature type="region of interest" description="Disordered" evidence="1">
    <location>
        <begin position="31"/>
        <end position="72"/>
    </location>
</feature>
<protein>
    <submittedName>
        <fullName evidence="2">Uncharacterized protein</fullName>
    </submittedName>
</protein>
<reference evidence="2 3" key="1">
    <citation type="submission" date="2016-10" db="EMBL/GenBank/DDBJ databases">
        <authorList>
            <person name="de Groot N.N."/>
        </authorList>
    </citation>
    <scope>NUCLEOTIDE SEQUENCE [LARGE SCALE GENOMIC DNA]</scope>
    <source>
        <strain evidence="2 3">CGMCC 1.9156</strain>
    </source>
</reference>
<evidence type="ECO:0000313" key="3">
    <source>
        <dbReference type="Proteomes" id="UP000198964"/>
    </source>
</evidence>
<feature type="compositionally biased region" description="Basic and acidic residues" evidence="1">
    <location>
        <begin position="37"/>
        <end position="64"/>
    </location>
</feature>
<dbReference type="EMBL" id="FONW01000005">
    <property type="protein sequence ID" value="SFF39141.1"/>
    <property type="molecule type" value="Genomic_DNA"/>
</dbReference>
<name>A0A1I2IF27_9BACT</name>
<proteinExistence type="predicted"/>
<evidence type="ECO:0000256" key="1">
    <source>
        <dbReference type="SAM" id="MobiDB-lite"/>
    </source>
</evidence>
<evidence type="ECO:0000313" key="2">
    <source>
        <dbReference type="EMBL" id="SFF39141.1"/>
    </source>
</evidence>
<sequence length="72" mass="8670">MLAIELNDTWQLRRLLVVHYYTHRALPRVNALAPLGQRKEQRAERKEENGDRRTEDGNRMDRVSNRSVARWR</sequence>
<dbReference type="AlphaFoldDB" id="A0A1I2IF27"/>
<gene>
    <name evidence="2" type="ORF">SAMN05216283_105215</name>
</gene>
<accession>A0A1I2IF27</accession>
<organism evidence="2 3">
    <name type="scientific">Sunxiuqinia elliptica</name>
    <dbReference type="NCBI Taxonomy" id="655355"/>
    <lineage>
        <taxon>Bacteria</taxon>
        <taxon>Pseudomonadati</taxon>
        <taxon>Bacteroidota</taxon>
        <taxon>Bacteroidia</taxon>
        <taxon>Marinilabiliales</taxon>
        <taxon>Prolixibacteraceae</taxon>
        <taxon>Sunxiuqinia</taxon>
    </lineage>
</organism>